<keyword evidence="3" id="KW-1185">Reference proteome</keyword>
<gene>
    <name evidence="2" type="ORF">G7Z17_g3711</name>
</gene>
<protein>
    <recommendedName>
        <fullName evidence="1">NYN domain-containing protein</fullName>
    </recommendedName>
</protein>
<accession>A0A9P5LAJ2</accession>
<dbReference type="InterPro" id="IPR021139">
    <property type="entry name" value="NYN"/>
</dbReference>
<sequence length="453" mass="52117">MPGTSTITRPASGDQLKVHIYIDNSNLWLQGQRTYAKKMNLRVNLDPTWRCSVVDLKEILTAHSRLHVDTDIDEIDVTVNLYGSTPHPVEAVWNGIESHNINVINSRRSSWTGREKEVDAKIITDIVDQAAEAYYMNIRSEFILVSGDRDMHFPVEKVATKYRLPVHVWSWNNGLASVYMEQHDPLVQVYSLDNYLEQIGFCESKFRVDRNVINPRSIVVLDPLPKADVVENFLSTWRIPTFRYEFAETCTSSFSGDLAIIPALAWRMTDDELDDVFQLAKTHLETHGLSVVTYAEYFQRYVRDSNAELMISNRFSELSQEACQGTDSNKEDDNDKDDSEDSFVAVDRYARQKKRRLQNDERKSRSQCIWGKYCKKGCDCKYGHTKSEEDSFKVFGPLPMKKFKFCQKPDCIRGAGCTYAHDKAELLCPTCGETGVGHEMDNCPRSPRNKRRW</sequence>
<dbReference type="AlphaFoldDB" id="A0A9P5LAJ2"/>
<evidence type="ECO:0000313" key="3">
    <source>
        <dbReference type="Proteomes" id="UP000722485"/>
    </source>
</evidence>
<feature type="domain" description="NYN" evidence="1">
    <location>
        <begin position="32"/>
        <end position="171"/>
    </location>
</feature>
<name>A0A9P5LAJ2_9HYPO</name>
<organism evidence="2 3">
    <name type="scientific">Cylindrodendrum hubeiense</name>
    <dbReference type="NCBI Taxonomy" id="595255"/>
    <lineage>
        <taxon>Eukaryota</taxon>
        <taxon>Fungi</taxon>
        <taxon>Dikarya</taxon>
        <taxon>Ascomycota</taxon>
        <taxon>Pezizomycotina</taxon>
        <taxon>Sordariomycetes</taxon>
        <taxon>Hypocreomycetidae</taxon>
        <taxon>Hypocreales</taxon>
        <taxon>Nectriaceae</taxon>
        <taxon>Cylindrodendrum</taxon>
    </lineage>
</organism>
<dbReference type="Gene3D" id="3.40.50.1010">
    <property type="entry name" value="5'-nuclease"/>
    <property type="match status" value="1"/>
</dbReference>
<dbReference type="EMBL" id="JAANBB010000047">
    <property type="protein sequence ID" value="KAF7553324.1"/>
    <property type="molecule type" value="Genomic_DNA"/>
</dbReference>
<dbReference type="GO" id="GO:0004540">
    <property type="term" value="F:RNA nuclease activity"/>
    <property type="evidence" value="ECO:0007669"/>
    <property type="project" value="InterPro"/>
</dbReference>
<evidence type="ECO:0000313" key="2">
    <source>
        <dbReference type="EMBL" id="KAF7553324.1"/>
    </source>
</evidence>
<dbReference type="Pfam" id="PF01936">
    <property type="entry name" value="NYN"/>
    <property type="match status" value="1"/>
</dbReference>
<dbReference type="Proteomes" id="UP000722485">
    <property type="component" value="Unassembled WGS sequence"/>
</dbReference>
<dbReference type="OrthoDB" id="2311180at2759"/>
<comment type="caution">
    <text evidence="2">The sequence shown here is derived from an EMBL/GenBank/DDBJ whole genome shotgun (WGS) entry which is preliminary data.</text>
</comment>
<evidence type="ECO:0000259" key="1">
    <source>
        <dbReference type="Pfam" id="PF01936"/>
    </source>
</evidence>
<reference evidence="2" key="1">
    <citation type="submission" date="2020-03" db="EMBL/GenBank/DDBJ databases">
        <title>Draft Genome Sequence of Cylindrodendrum hubeiense.</title>
        <authorList>
            <person name="Buettner E."/>
            <person name="Kellner H."/>
        </authorList>
    </citation>
    <scope>NUCLEOTIDE SEQUENCE</scope>
    <source>
        <strain evidence="2">IHI 201604</strain>
    </source>
</reference>
<proteinExistence type="predicted"/>